<keyword evidence="3" id="KW-1003">Cell membrane</keyword>
<feature type="transmembrane region" description="Helical" evidence="7">
    <location>
        <begin position="30"/>
        <end position="50"/>
    </location>
</feature>
<sequence>MGSALQTARTKAAQENWSEARHQAPSRGRWWALVFLALAQFMVVLDGTIVNLALPRLQQEMGITDSTRSWLVTAYALAFGAFLLLGGRIADFWGRKRTFIVAAIGFAVASLLGGIAQQPLELIGARALQGLFAALLAPAALALLTVAFPGGKDRGTAFAFFGSISGVGAAAGVLLGGFLTEHVSWRWCFFVNVPIAVVALVGVWFLATESRAQGNTKYDWPGVILAALGLGSLVYGFTNAEHGWGAPEAWGFIAAGAVLMVLFVLVERTVKHPLLPLRVATERNRAAAFLASFLAGAVLIGGILFINFYIQIVLGFAPFLAGLASLPMTVAVIVTAGIVAKNLPRLGAKIPTAVGPVFMAAAMLWLTQVTAEGTYLVTTLPALVLLGAGLGMVFVPMQNLALFGVDKDDSGVASALVNASQQIGGSLGIALFSTIAAAASAGGASLAALSAGYSTVFLWAAGVAILTTPIALLLITIDRRTFTGTDGDAPAVHLG</sequence>
<evidence type="ECO:0000256" key="5">
    <source>
        <dbReference type="ARBA" id="ARBA00022989"/>
    </source>
</evidence>
<evidence type="ECO:0000256" key="6">
    <source>
        <dbReference type="ARBA" id="ARBA00023136"/>
    </source>
</evidence>
<dbReference type="PROSITE" id="PS00216">
    <property type="entry name" value="SUGAR_TRANSPORT_1"/>
    <property type="match status" value="1"/>
</dbReference>
<dbReference type="RefSeq" id="WP_406632479.1">
    <property type="nucleotide sequence ID" value="NZ_CP148033.1"/>
</dbReference>
<feature type="transmembrane region" description="Helical" evidence="7">
    <location>
        <begin position="287"/>
        <end position="310"/>
    </location>
</feature>
<dbReference type="Gene3D" id="1.20.1250.20">
    <property type="entry name" value="MFS general substrate transporter like domains"/>
    <property type="match status" value="1"/>
</dbReference>
<dbReference type="Gene3D" id="1.20.1720.10">
    <property type="entry name" value="Multidrug resistance protein D"/>
    <property type="match status" value="1"/>
</dbReference>
<keyword evidence="4 7" id="KW-0812">Transmembrane</keyword>
<evidence type="ECO:0000256" key="1">
    <source>
        <dbReference type="ARBA" id="ARBA00004651"/>
    </source>
</evidence>
<dbReference type="PANTHER" id="PTHR42718">
    <property type="entry name" value="MAJOR FACILITATOR SUPERFAMILY MULTIDRUG TRANSPORTER MFSC"/>
    <property type="match status" value="1"/>
</dbReference>
<feature type="transmembrane region" description="Helical" evidence="7">
    <location>
        <begin position="373"/>
        <end position="395"/>
    </location>
</feature>
<evidence type="ECO:0000259" key="8">
    <source>
        <dbReference type="PROSITE" id="PS50850"/>
    </source>
</evidence>
<feature type="transmembrane region" description="Helical" evidence="7">
    <location>
        <begin position="218"/>
        <end position="237"/>
    </location>
</feature>
<dbReference type="SUPFAM" id="SSF103473">
    <property type="entry name" value="MFS general substrate transporter"/>
    <property type="match status" value="1"/>
</dbReference>
<accession>A0ABZ2R0S3</accession>
<feature type="transmembrane region" description="Helical" evidence="7">
    <location>
        <begin position="157"/>
        <end position="178"/>
    </location>
</feature>
<feature type="transmembrane region" description="Helical" evidence="7">
    <location>
        <begin position="429"/>
        <end position="450"/>
    </location>
</feature>
<feature type="transmembrane region" description="Helical" evidence="7">
    <location>
        <begin position="346"/>
        <end position="367"/>
    </location>
</feature>
<feature type="transmembrane region" description="Helical" evidence="7">
    <location>
        <begin position="99"/>
        <end position="116"/>
    </location>
</feature>
<feature type="transmembrane region" description="Helical" evidence="7">
    <location>
        <begin position="316"/>
        <end position="339"/>
    </location>
</feature>
<organism evidence="9 10">
    <name type="scientific">Pseudarthrobacter quantipunctorum</name>
    <dbReference type="NCBI Taxonomy" id="3128980"/>
    <lineage>
        <taxon>Bacteria</taxon>
        <taxon>Bacillati</taxon>
        <taxon>Actinomycetota</taxon>
        <taxon>Actinomycetes</taxon>
        <taxon>Micrococcales</taxon>
        <taxon>Micrococcaceae</taxon>
        <taxon>Pseudarthrobacter</taxon>
    </lineage>
</organism>
<feature type="transmembrane region" description="Helical" evidence="7">
    <location>
        <begin position="249"/>
        <end position="266"/>
    </location>
</feature>
<dbReference type="NCBIfam" id="TIGR00711">
    <property type="entry name" value="efflux_EmrB"/>
    <property type="match status" value="1"/>
</dbReference>
<feature type="transmembrane region" description="Helical" evidence="7">
    <location>
        <begin position="70"/>
        <end position="87"/>
    </location>
</feature>
<keyword evidence="5 7" id="KW-1133">Transmembrane helix</keyword>
<reference evidence="9 10" key="1">
    <citation type="submission" date="2024-03" db="EMBL/GenBank/DDBJ databases">
        <title>Rhodococcus navarretei sp. nov. and Pseudarthrobacter quantumdoti sp. nov., two new species with the ability to biosynthesize Quantum Dots isolated from soil samples at Union Glacier, Antarctica.</title>
        <authorList>
            <person name="Vargas M."/>
        </authorList>
    </citation>
    <scope>NUCLEOTIDE SEQUENCE [LARGE SCALE GENOMIC DNA]</scope>
    <source>
        <strain evidence="9 10">RC-2-3</strain>
    </source>
</reference>
<dbReference type="Pfam" id="PF07690">
    <property type="entry name" value="MFS_1"/>
    <property type="match status" value="1"/>
</dbReference>
<dbReference type="Proteomes" id="UP001623384">
    <property type="component" value="Chromosome"/>
</dbReference>
<comment type="subcellular location">
    <subcellularLocation>
        <location evidence="1">Cell membrane</location>
        <topology evidence="1">Multi-pass membrane protein</topology>
    </subcellularLocation>
</comment>
<proteinExistence type="predicted"/>
<feature type="transmembrane region" description="Helical" evidence="7">
    <location>
        <begin position="128"/>
        <end position="150"/>
    </location>
</feature>
<evidence type="ECO:0000313" key="10">
    <source>
        <dbReference type="Proteomes" id="UP001623384"/>
    </source>
</evidence>
<protein>
    <submittedName>
        <fullName evidence="9">MFS transporter</fullName>
    </submittedName>
</protein>
<keyword evidence="10" id="KW-1185">Reference proteome</keyword>
<feature type="domain" description="Major facilitator superfamily (MFS) profile" evidence="8">
    <location>
        <begin position="32"/>
        <end position="479"/>
    </location>
</feature>
<gene>
    <name evidence="9" type="ORF">WHH00_10180</name>
</gene>
<dbReference type="EMBL" id="CP148033">
    <property type="protein sequence ID" value="WXK91479.1"/>
    <property type="molecule type" value="Genomic_DNA"/>
</dbReference>
<keyword evidence="2" id="KW-0813">Transport</keyword>
<dbReference type="CDD" id="cd17321">
    <property type="entry name" value="MFS_MMR_MDR_like"/>
    <property type="match status" value="1"/>
</dbReference>
<evidence type="ECO:0000256" key="3">
    <source>
        <dbReference type="ARBA" id="ARBA00022475"/>
    </source>
</evidence>
<dbReference type="PRINTS" id="PR01036">
    <property type="entry name" value="TCRTETB"/>
</dbReference>
<feature type="transmembrane region" description="Helical" evidence="7">
    <location>
        <begin position="456"/>
        <end position="475"/>
    </location>
</feature>
<dbReference type="InterPro" id="IPR036259">
    <property type="entry name" value="MFS_trans_sf"/>
</dbReference>
<evidence type="ECO:0000256" key="7">
    <source>
        <dbReference type="SAM" id="Phobius"/>
    </source>
</evidence>
<dbReference type="PROSITE" id="PS50850">
    <property type="entry name" value="MFS"/>
    <property type="match status" value="1"/>
</dbReference>
<name>A0ABZ2R0S3_9MICC</name>
<evidence type="ECO:0000256" key="2">
    <source>
        <dbReference type="ARBA" id="ARBA00022448"/>
    </source>
</evidence>
<dbReference type="PANTHER" id="PTHR42718:SF46">
    <property type="entry name" value="BLR6921 PROTEIN"/>
    <property type="match status" value="1"/>
</dbReference>
<feature type="transmembrane region" description="Helical" evidence="7">
    <location>
        <begin position="184"/>
        <end position="206"/>
    </location>
</feature>
<evidence type="ECO:0000313" key="9">
    <source>
        <dbReference type="EMBL" id="WXK91479.1"/>
    </source>
</evidence>
<dbReference type="InterPro" id="IPR011701">
    <property type="entry name" value="MFS"/>
</dbReference>
<keyword evidence="6 7" id="KW-0472">Membrane</keyword>
<dbReference type="InterPro" id="IPR005829">
    <property type="entry name" value="Sugar_transporter_CS"/>
</dbReference>
<dbReference type="InterPro" id="IPR020846">
    <property type="entry name" value="MFS_dom"/>
</dbReference>
<evidence type="ECO:0000256" key="4">
    <source>
        <dbReference type="ARBA" id="ARBA00022692"/>
    </source>
</evidence>
<dbReference type="InterPro" id="IPR004638">
    <property type="entry name" value="EmrB-like"/>
</dbReference>